<dbReference type="OrthoDB" id="913707at2759"/>
<keyword evidence="2" id="KW-1185">Reference proteome</keyword>
<evidence type="ECO:0000313" key="1">
    <source>
        <dbReference type="EMBL" id="EPS58390.1"/>
    </source>
</evidence>
<name>S8BV02_9LAMI</name>
<proteinExistence type="predicted"/>
<organism evidence="1 2">
    <name type="scientific">Genlisea aurea</name>
    <dbReference type="NCBI Taxonomy" id="192259"/>
    <lineage>
        <taxon>Eukaryota</taxon>
        <taxon>Viridiplantae</taxon>
        <taxon>Streptophyta</taxon>
        <taxon>Embryophyta</taxon>
        <taxon>Tracheophyta</taxon>
        <taxon>Spermatophyta</taxon>
        <taxon>Magnoliopsida</taxon>
        <taxon>eudicotyledons</taxon>
        <taxon>Gunneridae</taxon>
        <taxon>Pentapetalae</taxon>
        <taxon>asterids</taxon>
        <taxon>lamiids</taxon>
        <taxon>Lamiales</taxon>
        <taxon>Lentibulariaceae</taxon>
        <taxon>Genlisea</taxon>
    </lineage>
</organism>
<reference evidence="1 2" key="1">
    <citation type="journal article" date="2013" name="BMC Genomics">
        <title>The miniature genome of a carnivorous plant Genlisea aurea contains a low number of genes and short non-coding sequences.</title>
        <authorList>
            <person name="Leushkin E.V."/>
            <person name="Sutormin R.A."/>
            <person name="Nabieva E.R."/>
            <person name="Penin A.A."/>
            <person name="Kondrashov A.S."/>
            <person name="Logacheva M.D."/>
        </authorList>
    </citation>
    <scope>NUCLEOTIDE SEQUENCE [LARGE SCALE GENOMIC DNA]</scope>
</reference>
<dbReference type="Pfam" id="PF08284">
    <property type="entry name" value="RVP_2"/>
    <property type="match status" value="1"/>
</dbReference>
<dbReference type="Proteomes" id="UP000015453">
    <property type="component" value="Unassembled WGS sequence"/>
</dbReference>
<comment type="caution">
    <text evidence="1">The sequence shown here is derived from an EMBL/GenBank/DDBJ whole genome shotgun (WGS) entry which is preliminary data.</text>
</comment>
<evidence type="ECO:0000313" key="2">
    <source>
        <dbReference type="Proteomes" id="UP000015453"/>
    </source>
</evidence>
<accession>S8BV02</accession>
<dbReference type="AlphaFoldDB" id="S8BV02"/>
<dbReference type="CDD" id="cd00303">
    <property type="entry name" value="retropepsin_like"/>
    <property type="match status" value="1"/>
</dbReference>
<dbReference type="EMBL" id="AUSU01009265">
    <property type="protein sequence ID" value="EPS58390.1"/>
    <property type="molecule type" value="Genomic_DNA"/>
</dbReference>
<sequence>IDSGSTHSFIHEDLARQTQLRFEPRCNVRATVAHGESIRCAGVAAEVPLEIGKYRCYCTLYLLPLAGYSGILGYDWLKRVGPVKWNFEAKTLEFEQDGEFYRL</sequence>
<dbReference type="SUPFAM" id="SSF50630">
    <property type="entry name" value="Acid proteases"/>
    <property type="match status" value="1"/>
</dbReference>
<protein>
    <submittedName>
        <fullName evidence="1">Uncharacterized protein</fullName>
    </submittedName>
</protein>
<gene>
    <name evidence="1" type="ORF">M569_16424</name>
</gene>
<dbReference type="InterPro" id="IPR021109">
    <property type="entry name" value="Peptidase_aspartic_dom_sf"/>
</dbReference>
<feature type="non-terminal residue" evidence="1">
    <location>
        <position position="103"/>
    </location>
</feature>
<feature type="non-terminal residue" evidence="1">
    <location>
        <position position="1"/>
    </location>
</feature>
<dbReference type="Gene3D" id="2.40.70.10">
    <property type="entry name" value="Acid Proteases"/>
    <property type="match status" value="1"/>
</dbReference>